<dbReference type="InterPro" id="IPR035892">
    <property type="entry name" value="C2_domain_sf"/>
</dbReference>
<dbReference type="PROSITE" id="PS50004">
    <property type="entry name" value="C2"/>
    <property type="match status" value="1"/>
</dbReference>
<gene>
    <name evidence="5" type="ORF">JRO89_XS06G0002400</name>
</gene>
<dbReference type="CDD" id="cd08204">
    <property type="entry name" value="ArfGap"/>
    <property type="match status" value="1"/>
</dbReference>
<dbReference type="PANTHER" id="PTHR46220">
    <property type="entry name" value="ADP-RIBOSYLATION FACTOR GTPASE-ACTIVATING PROTEIN AGD12"/>
    <property type="match status" value="1"/>
</dbReference>
<accession>A0ABQ8HVS8</accession>
<name>A0ABQ8HVS8_9ROSI</name>
<evidence type="ECO:0000256" key="1">
    <source>
        <dbReference type="PROSITE-ProRule" id="PRU00288"/>
    </source>
</evidence>
<evidence type="ECO:0000313" key="6">
    <source>
        <dbReference type="Proteomes" id="UP000827721"/>
    </source>
</evidence>
<keyword evidence="2" id="KW-1133">Transmembrane helix</keyword>
<evidence type="ECO:0000313" key="5">
    <source>
        <dbReference type="EMBL" id="KAH7568457.1"/>
    </source>
</evidence>
<dbReference type="Gene3D" id="2.60.40.150">
    <property type="entry name" value="C2 domain"/>
    <property type="match status" value="1"/>
</dbReference>
<dbReference type="Gene3D" id="1.10.220.150">
    <property type="entry name" value="Arf GTPase activating protein"/>
    <property type="match status" value="1"/>
</dbReference>
<dbReference type="SUPFAM" id="SSF57863">
    <property type="entry name" value="ArfGap/RecO-like zinc finger"/>
    <property type="match status" value="1"/>
</dbReference>
<dbReference type="Proteomes" id="UP000827721">
    <property type="component" value="Unassembled WGS sequence"/>
</dbReference>
<keyword evidence="6" id="KW-1185">Reference proteome</keyword>
<feature type="domain" description="C2" evidence="3">
    <location>
        <begin position="233"/>
        <end position="350"/>
    </location>
</feature>
<dbReference type="InterPro" id="IPR001164">
    <property type="entry name" value="ArfGAP_dom"/>
</dbReference>
<dbReference type="PROSITE" id="PS50115">
    <property type="entry name" value="ARFGAP"/>
    <property type="match status" value="1"/>
</dbReference>
<keyword evidence="1" id="KW-0862">Zinc</keyword>
<dbReference type="PRINTS" id="PR00405">
    <property type="entry name" value="REVINTRACTNG"/>
</dbReference>
<evidence type="ECO:0008006" key="7">
    <source>
        <dbReference type="Google" id="ProtNLM"/>
    </source>
</evidence>
<dbReference type="CDD" id="cd04038">
    <property type="entry name" value="C2_ArfGAP"/>
    <property type="match status" value="1"/>
</dbReference>
<reference evidence="5 6" key="1">
    <citation type="submission" date="2021-02" db="EMBL/GenBank/DDBJ databases">
        <title>Plant Genome Project.</title>
        <authorList>
            <person name="Zhang R.-G."/>
        </authorList>
    </citation>
    <scope>NUCLEOTIDE SEQUENCE [LARGE SCALE GENOMIC DNA]</scope>
    <source>
        <tissue evidence="5">Leaves</tissue>
    </source>
</reference>
<dbReference type="Pfam" id="PF01412">
    <property type="entry name" value="ArfGap"/>
    <property type="match status" value="1"/>
</dbReference>
<dbReference type="InterPro" id="IPR000008">
    <property type="entry name" value="C2_dom"/>
</dbReference>
<dbReference type="InterPro" id="IPR038508">
    <property type="entry name" value="ArfGAP_dom_sf"/>
</dbReference>
<evidence type="ECO:0000259" key="3">
    <source>
        <dbReference type="PROSITE" id="PS50004"/>
    </source>
</evidence>
<keyword evidence="1" id="KW-0479">Metal-binding</keyword>
<sequence length="406" mass="45285">MLNDFRFGLAIFVQTSWTFARLSWMIVSTNRAMSNRPGELGRPGSGKRRLKDLLSQSDNRCCADCGAPDPKWAFADGFNMGVGASLSANIGVFICLKCCGVHRSLGTHVSKVLSVTLDEWSDDEIDAMIEVGGNSSANSIYEAFIPEGVSKPGPDSSHEQRTKFIRSKYELQEFLKPSLRISSGKSSASLQSSFSRKIMDSFRSNTSQNQSVIFFFFYIFLFSLFPFVFYVPRMINVEDHIQVGMVEFIGLLKVKVIKGINLAIRDMMSSDPYVVLALGQQIVQTTIIKSNLNPVWNEELMLSVPQDFGSVKLKVFDHDTFSADDIMGEAEIDIQPLITSAMAFGDPEMFGNMQIGKWLKSDDNALIDDSIINIVDGKVKQEVSLKLQNVESGELELELEWIPLDQ</sequence>
<protein>
    <recommendedName>
        <fullName evidence="7">ADP-ribosylation factor GTPase-activating protein AGD12</fullName>
    </recommendedName>
</protein>
<dbReference type="SMART" id="SM00105">
    <property type="entry name" value="ArfGap"/>
    <property type="match status" value="1"/>
</dbReference>
<evidence type="ECO:0000259" key="4">
    <source>
        <dbReference type="PROSITE" id="PS50115"/>
    </source>
</evidence>
<feature type="domain" description="Arf-GAP" evidence="4">
    <location>
        <begin position="47"/>
        <end position="185"/>
    </location>
</feature>
<evidence type="ECO:0000256" key="2">
    <source>
        <dbReference type="SAM" id="Phobius"/>
    </source>
</evidence>
<dbReference type="EMBL" id="JAFEMO010000006">
    <property type="protein sequence ID" value="KAH7568457.1"/>
    <property type="molecule type" value="Genomic_DNA"/>
</dbReference>
<comment type="caution">
    <text evidence="5">The sequence shown here is derived from an EMBL/GenBank/DDBJ whole genome shotgun (WGS) entry which is preliminary data.</text>
</comment>
<dbReference type="InterPro" id="IPR037278">
    <property type="entry name" value="ARFGAP/RecO"/>
</dbReference>
<dbReference type="Pfam" id="PF00168">
    <property type="entry name" value="C2"/>
    <property type="match status" value="1"/>
</dbReference>
<dbReference type="InterPro" id="IPR044518">
    <property type="entry name" value="ARF_GAP_AGD11/12/13"/>
</dbReference>
<feature type="transmembrane region" description="Helical" evidence="2">
    <location>
        <begin position="6"/>
        <end position="27"/>
    </location>
</feature>
<dbReference type="SMART" id="SM00239">
    <property type="entry name" value="C2"/>
    <property type="match status" value="1"/>
</dbReference>
<keyword evidence="1" id="KW-0863">Zinc-finger</keyword>
<dbReference type="PANTHER" id="PTHR46220:SF1">
    <property type="entry name" value="ADP-RIBOSYLATION FACTOR GTPASE-ACTIVATING PROTEIN AGD12"/>
    <property type="match status" value="1"/>
</dbReference>
<organism evidence="5 6">
    <name type="scientific">Xanthoceras sorbifolium</name>
    <dbReference type="NCBI Taxonomy" id="99658"/>
    <lineage>
        <taxon>Eukaryota</taxon>
        <taxon>Viridiplantae</taxon>
        <taxon>Streptophyta</taxon>
        <taxon>Embryophyta</taxon>
        <taxon>Tracheophyta</taxon>
        <taxon>Spermatophyta</taxon>
        <taxon>Magnoliopsida</taxon>
        <taxon>eudicotyledons</taxon>
        <taxon>Gunneridae</taxon>
        <taxon>Pentapetalae</taxon>
        <taxon>rosids</taxon>
        <taxon>malvids</taxon>
        <taxon>Sapindales</taxon>
        <taxon>Sapindaceae</taxon>
        <taxon>Xanthoceroideae</taxon>
        <taxon>Xanthoceras</taxon>
    </lineage>
</organism>
<keyword evidence="2" id="KW-0812">Transmembrane</keyword>
<proteinExistence type="predicted"/>
<keyword evidence="2" id="KW-0472">Membrane</keyword>
<dbReference type="SUPFAM" id="SSF49562">
    <property type="entry name" value="C2 domain (Calcium/lipid-binding domain, CaLB)"/>
    <property type="match status" value="1"/>
</dbReference>
<feature type="transmembrane region" description="Helical" evidence="2">
    <location>
        <begin position="212"/>
        <end position="231"/>
    </location>
</feature>